<feature type="transmembrane region" description="Helical" evidence="1">
    <location>
        <begin position="31"/>
        <end position="55"/>
    </location>
</feature>
<gene>
    <name evidence="2" type="ORF">Poly21_37460</name>
</gene>
<comment type="caution">
    <text evidence="2">The sequence shown here is derived from an EMBL/GenBank/DDBJ whole genome shotgun (WGS) entry which is preliminary data.</text>
</comment>
<keyword evidence="1" id="KW-1133">Transmembrane helix</keyword>
<dbReference type="Proteomes" id="UP000319908">
    <property type="component" value="Unassembled WGS sequence"/>
</dbReference>
<evidence type="ECO:0000313" key="2">
    <source>
        <dbReference type="EMBL" id="TWU16541.1"/>
    </source>
</evidence>
<sequence>MPIGLFVLLFLSVLIFRRARRVGRSGLAWIAWLWLATFGVAIAINFACMIGILLWHDWAISAEELRSALHLPSAVGMIAGAAFAMSRAGRTWTSRWETNSDA</sequence>
<dbReference type="EMBL" id="SJPU01000002">
    <property type="protein sequence ID" value="TWU16541.1"/>
    <property type="molecule type" value="Genomic_DNA"/>
</dbReference>
<accession>A0A5C6BYK5</accession>
<keyword evidence="3" id="KW-1185">Reference proteome</keyword>
<evidence type="ECO:0000256" key="1">
    <source>
        <dbReference type="SAM" id="Phobius"/>
    </source>
</evidence>
<keyword evidence="1" id="KW-0812">Transmembrane</keyword>
<protein>
    <submittedName>
        <fullName evidence="2">Uncharacterized protein</fullName>
    </submittedName>
</protein>
<keyword evidence="1" id="KW-0472">Membrane</keyword>
<proteinExistence type="predicted"/>
<dbReference type="AlphaFoldDB" id="A0A5C6BYK5"/>
<feature type="transmembrane region" description="Helical" evidence="1">
    <location>
        <begin position="67"/>
        <end position="86"/>
    </location>
</feature>
<organism evidence="2 3">
    <name type="scientific">Allorhodopirellula heiligendammensis</name>
    <dbReference type="NCBI Taxonomy" id="2714739"/>
    <lineage>
        <taxon>Bacteria</taxon>
        <taxon>Pseudomonadati</taxon>
        <taxon>Planctomycetota</taxon>
        <taxon>Planctomycetia</taxon>
        <taxon>Pirellulales</taxon>
        <taxon>Pirellulaceae</taxon>
        <taxon>Allorhodopirellula</taxon>
    </lineage>
</organism>
<reference evidence="2 3" key="1">
    <citation type="journal article" date="2020" name="Antonie Van Leeuwenhoek">
        <title>Rhodopirellula heiligendammensis sp. nov., Rhodopirellula pilleata sp. nov., and Rhodopirellula solitaria sp. nov. isolated from natural or artificial marine surfaces in Northern Germany and California, USA, and emended description of the genus Rhodopirellula.</title>
        <authorList>
            <person name="Kallscheuer N."/>
            <person name="Wiegand S."/>
            <person name="Jogler M."/>
            <person name="Boedeker C."/>
            <person name="Peeters S.H."/>
            <person name="Rast P."/>
            <person name="Heuer A."/>
            <person name="Jetten M.S.M."/>
            <person name="Rohde M."/>
            <person name="Jogler C."/>
        </authorList>
    </citation>
    <scope>NUCLEOTIDE SEQUENCE [LARGE SCALE GENOMIC DNA]</scope>
    <source>
        <strain evidence="2 3">Poly21</strain>
    </source>
</reference>
<name>A0A5C6BYK5_9BACT</name>
<dbReference type="RefSeq" id="WP_146408167.1">
    <property type="nucleotide sequence ID" value="NZ_SJPU01000002.1"/>
</dbReference>
<evidence type="ECO:0000313" key="3">
    <source>
        <dbReference type="Proteomes" id="UP000319908"/>
    </source>
</evidence>